<feature type="domain" description="Nucleoside phosphorylase" evidence="2">
    <location>
        <begin position="39"/>
        <end position="173"/>
    </location>
</feature>
<evidence type="ECO:0000259" key="2">
    <source>
        <dbReference type="Pfam" id="PF01048"/>
    </source>
</evidence>
<sequence>MSESIVGIVSALKSEASCLMKLRFPLFKIARIAPRTRLCLGGMGGAGALKASQILHEYGVDVLISFGVAAALDDKLIPGDLVLPEATYCKGRKLPVTLEWRERIAEMLPSYLTVVGGTLADTQSPLSSRQEKLKLAEETGACAADMESAIIAEFAAHMDLPFIAIRAIVDPLEFSPPPVLLDAVYADGTVNVVKLVSILIKRSVSFKTLFHLGMGMYAARSTLSKVVETTGLGFKSELTDRSHANELVLGQGEKHMAEESGNDNNDTEIASSR</sequence>
<dbReference type="AlphaFoldDB" id="A0A1H8I2N5"/>
<reference evidence="3 4" key="1">
    <citation type="submission" date="2016-10" db="EMBL/GenBank/DDBJ databases">
        <authorList>
            <person name="de Groot N.N."/>
        </authorList>
    </citation>
    <scope>NUCLEOTIDE SEQUENCE [LARGE SCALE GENOMIC DNA]</scope>
    <source>
        <strain evidence="3 4">Nm22</strain>
    </source>
</reference>
<dbReference type="CDD" id="cd17768">
    <property type="entry name" value="adenosylhopane_nucleosidase_HpnG-like"/>
    <property type="match status" value="1"/>
</dbReference>
<feature type="region of interest" description="Disordered" evidence="1">
    <location>
        <begin position="253"/>
        <end position="273"/>
    </location>
</feature>
<dbReference type="GO" id="GO:0008930">
    <property type="term" value="F:methylthioadenosine nucleosidase activity"/>
    <property type="evidence" value="ECO:0007669"/>
    <property type="project" value="TreeGrafter"/>
</dbReference>
<accession>A0A1H8I2N5</accession>
<evidence type="ECO:0000256" key="1">
    <source>
        <dbReference type="SAM" id="MobiDB-lite"/>
    </source>
</evidence>
<dbReference type="RefSeq" id="WP_090634379.1">
    <property type="nucleotide sequence ID" value="NZ_FOCP01000028.1"/>
</dbReference>
<evidence type="ECO:0000313" key="3">
    <source>
        <dbReference type="EMBL" id="SEN62602.1"/>
    </source>
</evidence>
<dbReference type="Pfam" id="PF01048">
    <property type="entry name" value="PNP_UDP_1"/>
    <property type="match status" value="1"/>
</dbReference>
<dbReference type="GO" id="GO:0008782">
    <property type="term" value="F:adenosylhomocysteine nucleosidase activity"/>
    <property type="evidence" value="ECO:0007669"/>
    <property type="project" value="TreeGrafter"/>
</dbReference>
<dbReference type="PANTHER" id="PTHR46832">
    <property type="entry name" value="5'-METHYLTHIOADENOSINE/S-ADENOSYLHOMOCYSTEINE NUCLEOSIDASE"/>
    <property type="match status" value="1"/>
</dbReference>
<dbReference type="Proteomes" id="UP000199459">
    <property type="component" value="Unassembled WGS sequence"/>
</dbReference>
<protein>
    <submittedName>
        <fullName evidence="3">Hopanoid-associated phosphorylase</fullName>
    </submittedName>
</protein>
<dbReference type="GO" id="GO:0009116">
    <property type="term" value="P:nucleoside metabolic process"/>
    <property type="evidence" value="ECO:0007669"/>
    <property type="project" value="InterPro"/>
</dbReference>
<dbReference type="STRING" id="917.SAMN05216326_14411"/>
<dbReference type="SUPFAM" id="SSF53167">
    <property type="entry name" value="Purine and uridine phosphorylases"/>
    <property type="match status" value="1"/>
</dbReference>
<dbReference type="InterPro" id="IPR000845">
    <property type="entry name" value="Nucleoside_phosphorylase_d"/>
</dbReference>
<dbReference type="Gene3D" id="3.40.50.1580">
    <property type="entry name" value="Nucleoside phosphorylase domain"/>
    <property type="match status" value="1"/>
</dbReference>
<proteinExistence type="predicted"/>
<dbReference type="GO" id="GO:0005829">
    <property type="term" value="C:cytosol"/>
    <property type="evidence" value="ECO:0007669"/>
    <property type="project" value="TreeGrafter"/>
</dbReference>
<name>A0A1H8I2N5_9PROT</name>
<feature type="compositionally biased region" description="Polar residues" evidence="1">
    <location>
        <begin position="262"/>
        <end position="273"/>
    </location>
</feature>
<dbReference type="EMBL" id="FOCP01000028">
    <property type="protein sequence ID" value="SEN62602.1"/>
    <property type="molecule type" value="Genomic_DNA"/>
</dbReference>
<dbReference type="PANTHER" id="PTHR46832:SF1">
    <property type="entry name" value="5'-METHYLTHIOADENOSINE_S-ADENOSYLHOMOCYSTEINE NUCLEOSIDASE"/>
    <property type="match status" value="1"/>
</dbReference>
<dbReference type="InterPro" id="IPR035994">
    <property type="entry name" value="Nucleoside_phosphorylase_sf"/>
</dbReference>
<evidence type="ECO:0000313" key="4">
    <source>
        <dbReference type="Proteomes" id="UP000199459"/>
    </source>
</evidence>
<organism evidence="3 4">
    <name type="scientific">Nitrosomonas marina</name>
    <dbReference type="NCBI Taxonomy" id="917"/>
    <lineage>
        <taxon>Bacteria</taxon>
        <taxon>Pseudomonadati</taxon>
        <taxon>Pseudomonadota</taxon>
        <taxon>Betaproteobacteria</taxon>
        <taxon>Nitrosomonadales</taxon>
        <taxon>Nitrosomonadaceae</taxon>
        <taxon>Nitrosomonas</taxon>
    </lineage>
</organism>
<gene>
    <name evidence="3" type="ORF">SAMN05216325_12823</name>
</gene>
<dbReference type="OrthoDB" id="2374434at2"/>
<dbReference type="GO" id="GO:0019284">
    <property type="term" value="P:L-methionine salvage from S-adenosylmethionine"/>
    <property type="evidence" value="ECO:0007669"/>
    <property type="project" value="TreeGrafter"/>
</dbReference>